<proteinExistence type="predicted"/>
<accession>A0AC60PGV7</accession>
<gene>
    <name evidence="1" type="ORF">HPB47_004068</name>
</gene>
<organism evidence="1 2">
    <name type="scientific">Ixodes persulcatus</name>
    <name type="common">Taiga tick</name>
    <dbReference type="NCBI Taxonomy" id="34615"/>
    <lineage>
        <taxon>Eukaryota</taxon>
        <taxon>Metazoa</taxon>
        <taxon>Ecdysozoa</taxon>
        <taxon>Arthropoda</taxon>
        <taxon>Chelicerata</taxon>
        <taxon>Arachnida</taxon>
        <taxon>Acari</taxon>
        <taxon>Parasitiformes</taxon>
        <taxon>Ixodida</taxon>
        <taxon>Ixodoidea</taxon>
        <taxon>Ixodidae</taxon>
        <taxon>Ixodinae</taxon>
        <taxon>Ixodes</taxon>
    </lineage>
</organism>
<protein>
    <submittedName>
        <fullName evidence="1">Uncharacterized protein</fullName>
    </submittedName>
</protein>
<comment type="caution">
    <text evidence="1">The sequence shown here is derived from an EMBL/GenBank/DDBJ whole genome shotgun (WGS) entry which is preliminary data.</text>
</comment>
<sequence length="284" mass="32078">MWLTESELREKTRTGARGEIKKRSSVRSLEEGFHGYNISWLLVTRRPPKTDSNLDTTANSSADQHPRPHFRVMNRADGSHAYDQLKAAILLRKSESTTSRLQRLLTTEELGDQRPSQLLHRMRQLLGEQASDVNNSILRELLLQRLPQGIRMVLAPANDTSLDRLAEMADRVAEYAVPMVAEFTEPQSSTTATQELQAKVDQLTATVADYVSAIAMWLTVSELREKARTGARGKRKMKKLHQIARGRLPRLHHQQAVGWDSLYTTPVGPNSVQRVHALFGLPMQ</sequence>
<reference evidence="1 2" key="1">
    <citation type="journal article" date="2020" name="Cell">
        <title>Large-Scale Comparative Analyses of Tick Genomes Elucidate Their Genetic Diversity and Vector Capacities.</title>
        <authorList>
            <consortium name="Tick Genome and Microbiome Consortium (TIGMIC)"/>
            <person name="Jia N."/>
            <person name="Wang J."/>
            <person name="Shi W."/>
            <person name="Du L."/>
            <person name="Sun Y."/>
            <person name="Zhan W."/>
            <person name="Jiang J.F."/>
            <person name="Wang Q."/>
            <person name="Zhang B."/>
            <person name="Ji P."/>
            <person name="Bell-Sakyi L."/>
            <person name="Cui X.M."/>
            <person name="Yuan T.T."/>
            <person name="Jiang B.G."/>
            <person name="Yang W.F."/>
            <person name="Lam T.T."/>
            <person name="Chang Q.C."/>
            <person name="Ding S.J."/>
            <person name="Wang X.J."/>
            <person name="Zhu J.G."/>
            <person name="Ruan X.D."/>
            <person name="Zhao L."/>
            <person name="Wei J.T."/>
            <person name="Ye R.Z."/>
            <person name="Que T.C."/>
            <person name="Du C.H."/>
            <person name="Zhou Y.H."/>
            <person name="Cheng J.X."/>
            <person name="Dai P.F."/>
            <person name="Guo W.B."/>
            <person name="Han X.H."/>
            <person name="Huang E.J."/>
            <person name="Li L.F."/>
            <person name="Wei W."/>
            <person name="Gao Y.C."/>
            <person name="Liu J.Z."/>
            <person name="Shao H.Z."/>
            <person name="Wang X."/>
            <person name="Wang C.C."/>
            <person name="Yang T.C."/>
            <person name="Huo Q.B."/>
            <person name="Li W."/>
            <person name="Chen H.Y."/>
            <person name="Chen S.E."/>
            <person name="Zhou L.G."/>
            <person name="Ni X.B."/>
            <person name="Tian J.H."/>
            <person name="Sheng Y."/>
            <person name="Liu T."/>
            <person name="Pan Y.S."/>
            <person name="Xia L.Y."/>
            <person name="Li J."/>
            <person name="Zhao F."/>
            <person name="Cao W.C."/>
        </authorList>
    </citation>
    <scope>NUCLEOTIDE SEQUENCE [LARGE SCALE GENOMIC DNA]</scope>
    <source>
        <strain evidence="1">Iper-2018</strain>
    </source>
</reference>
<evidence type="ECO:0000313" key="2">
    <source>
        <dbReference type="Proteomes" id="UP000805193"/>
    </source>
</evidence>
<name>A0AC60PGV7_IXOPE</name>
<evidence type="ECO:0000313" key="1">
    <source>
        <dbReference type="EMBL" id="KAG0419489.1"/>
    </source>
</evidence>
<dbReference type="EMBL" id="JABSTQ010010618">
    <property type="protein sequence ID" value="KAG0419489.1"/>
    <property type="molecule type" value="Genomic_DNA"/>
</dbReference>
<dbReference type="Proteomes" id="UP000805193">
    <property type="component" value="Unassembled WGS sequence"/>
</dbReference>
<keyword evidence="2" id="KW-1185">Reference proteome</keyword>